<dbReference type="SUPFAM" id="SSF88874">
    <property type="entry name" value="Receptor-binding domain of short tail fibre protein gp12"/>
    <property type="match status" value="1"/>
</dbReference>
<feature type="compositionally biased region" description="Polar residues" evidence="1">
    <location>
        <begin position="306"/>
        <end position="324"/>
    </location>
</feature>
<dbReference type="AlphaFoldDB" id="A0A6H1ZGL2"/>
<dbReference type="Gene3D" id="3.90.1340.10">
    <property type="entry name" value="Phage tail collar domain"/>
    <property type="match status" value="1"/>
</dbReference>
<dbReference type="EMBL" id="MT141426">
    <property type="protein sequence ID" value="QJA60956.1"/>
    <property type="molecule type" value="Genomic_DNA"/>
</dbReference>
<evidence type="ECO:0000313" key="3">
    <source>
        <dbReference type="EMBL" id="QJA46668.1"/>
    </source>
</evidence>
<evidence type="ECO:0000256" key="1">
    <source>
        <dbReference type="SAM" id="MobiDB-lite"/>
    </source>
</evidence>
<accession>A0A6H1ZGL2</accession>
<dbReference type="Pfam" id="PF07484">
    <property type="entry name" value="Collar"/>
    <property type="match status" value="1"/>
</dbReference>
<evidence type="ECO:0000259" key="2">
    <source>
        <dbReference type="Pfam" id="PF07484"/>
    </source>
</evidence>
<feature type="domain" description="Phage tail collar" evidence="2">
    <location>
        <begin position="159"/>
        <end position="210"/>
    </location>
</feature>
<dbReference type="EMBL" id="MT144018">
    <property type="protein sequence ID" value="QJA46668.1"/>
    <property type="molecule type" value="Genomic_DNA"/>
</dbReference>
<dbReference type="InterPro" id="IPR037053">
    <property type="entry name" value="Phage_tail_collar_dom_sf"/>
</dbReference>
<protein>
    <submittedName>
        <fullName evidence="3">Putative tail collar protein</fullName>
    </submittedName>
</protein>
<feature type="compositionally biased region" description="Low complexity" evidence="1">
    <location>
        <begin position="253"/>
        <end position="262"/>
    </location>
</feature>
<feature type="compositionally biased region" description="Basic and acidic residues" evidence="1">
    <location>
        <begin position="204"/>
        <end position="217"/>
    </location>
</feature>
<feature type="region of interest" description="Disordered" evidence="1">
    <location>
        <begin position="196"/>
        <end position="324"/>
    </location>
</feature>
<reference evidence="3" key="1">
    <citation type="submission" date="2020-03" db="EMBL/GenBank/DDBJ databases">
        <title>The deep terrestrial virosphere.</title>
        <authorList>
            <person name="Holmfeldt K."/>
            <person name="Nilsson E."/>
            <person name="Simone D."/>
            <person name="Lopez-Fernandez M."/>
            <person name="Wu X."/>
            <person name="de Brujin I."/>
            <person name="Lundin D."/>
            <person name="Andersson A."/>
            <person name="Bertilsson S."/>
            <person name="Dopson M."/>
        </authorList>
    </citation>
    <scope>NUCLEOTIDE SEQUENCE</scope>
    <source>
        <strain evidence="4">MM415B01016</strain>
        <strain evidence="3">TM448A00494</strain>
    </source>
</reference>
<dbReference type="InterPro" id="IPR011083">
    <property type="entry name" value="Phage_tail_collar_dom"/>
</dbReference>
<gene>
    <name evidence="4" type="ORF">MM415B01016_0025</name>
    <name evidence="3" type="ORF">TM448A00494_0015</name>
</gene>
<sequence length="337" mass="33814">MSSIYDWSLTSAENSNADTGLTWAEGQNPNTVNASARVMMQREAELLTDVGGSITASGSANALLVSAHSAFTTYASGRLVCFKAASSNTGPATLNVNSIGAKSIRKMTIDGESALAAGDIQAGGLYEVRYASSLNSGAGGWFLASPSVQGIPPGTGADFWGTTAPTGWLFCYGQAISRTTYAALFAAIGTAHGVGDGSTTFNLPDKRGRASAGKDDMGGSSANRLTSPIDGDTLGAAGGAESHTLSLSESPAHTHTVTATGTSGAGGAHTHNFRLSGGSGGSTTARDGGSGGFTGQMDTASDHTHSLSVSGTTDSKGGGTAHNNMQPTIVCNYIIKV</sequence>
<evidence type="ECO:0000313" key="4">
    <source>
        <dbReference type="EMBL" id="QJA60956.1"/>
    </source>
</evidence>
<proteinExistence type="predicted"/>
<name>A0A6H1ZGL2_9ZZZZ</name>
<organism evidence="3">
    <name type="scientific">viral metagenome</name>
    <dbReference type="NCBI Taxonomy" id="1070528"/>
    <lineage>
        <taxon>unclassified sequences</taxon>
        <taxon>metagenomes</taxon>
        <taxon>organismal metagenomes</taxon>
    </lineage>
</organism>